<dbReference type="InterPro" id="IPR044884">
    <property type="entry name" value="Ribosomal_mL55_sf"/>
</dbReference>
<name>A0A3P7Q360_DRAME</name>
<reference evidence="1 2" key="1">
    <citation type="submission" date="2018-11" db="EMBL/GenBank/DDBJ databases">
        <authorList>
            <consortium name="Pathogen Informatics"/>
        </authorList>
    </citation>
    <scope>NUCLEOTIDE SEQUENCE [LARGE SCALE GENOMIC DNA]</scope>
</reference>
<dbReference type="PANTHER" id="PTHR34095">
    <property type="entry name" value="39S RIBOSOMAL PROTEIN L55, MITOCHONDRIAL"/>
    <property type="match status" value="1"/>
</dbReference>
<dbReference type="Pfam" id="PF09776">
    <property type="entry name" value="Mitoc_L55"/>
    <property type="match status" value="1"/>
</dbReference>
<proteinExistence type="predicted"/>
<protein>
    <recommendedName>
        <fullName evidence="3">39S ribosomal protein L55, mitochondrial</fullName>
    </recommendedName>
</protein>
<accession>A0A3P7Q360</accession>
<evidence type="ECO:0008006" key="3">
    <source>
        <dbReference type="Google" id="ProtNLM"/>
    </source>
</evidence>
<dbReference type="Gene3D" id="6.20.130.20">
    <property type="entry name" value="Mitochondrial ribosomal protein L55"/>
    <property type="match status" value="1"/>
</dbReference>
<dbReference type="InterPro" id="IPR018615">
    <property type="entry name" value="Ribosomal_mL55"/>
</dbReference>
<keyword evidence="2" id="KW-1185">Reference proteome</keyword>
<dbReference type="EMBL" id="UYYG01000001">
    <property type="protein sequence ID" value="VDN50177.1"/>
    <property type="molecule type" value="Genomic_DNA"/>
</dbReference>
<dbReference type="GO" id="GO:0005762">
    <property type="term" value="C:mitochondrial large ribosomal subunit"/>
    <property type="evidence" value="ECO:0007669"/>
    <property type="project" value="InterPro"/>
</dbReference>
<sequence>MILERFNAYRSCIGKIARKTYLRRYPVTIMKPDGSTIEIRLDEPLHFVQQPIDLKLLTKEERRVRLAARKPKVKVIEEVISIFCTFSCQSLIILFKYYFKGKEIVKIGFRNS</sequence>
<evidence type="ECO:0000313" key="1">
    <source>
        <dbReference type="EMBL" id="VDN50177.1"/>
    </source>
</evidence>
<organism evidence="1 2">
    <name type="scientific">Dracunculus medinensis</name>
    <name type="common">Guinea worm</name>
    <dbReference type="NCBI Taxonomy" id="318479"/>
    <lineage>
        <taxon>Eukaryota</taxon>
        <taxon>Metazoa</taxon>
        <taxon>Ecdysozoa</taxon>
        <taxon>Nematoda</taxon>
        <taxon>Chromadorea</taxon>
        <taxon>Rhabditida</taxon>
        <taxon>Spirurina</taxon>
        <taxon>Dracunculoidea</taxon>
        <taxon>Dracunculidae</taxon>
        <taxon>Dracunculus</taxon>
    </lineage>
</organism>
<dbReference type="AlphaFoldDB" id="A0A3P7Q360"/>
<evidence type="ECO:0000313" key="2">
    <source>
        <dbReference type="Proteomes" id="UP000274756"/>
    </source>
</evidence>
<dbReference type="OrthoDB" id="9986315at2759"/>
<dbReference type="STRING" id="318479.A0A3P7Q360"/>
<dbReference type="GO" id="GO:0003735">
    <property type="term" value="F:structural constituent of ribosome"/>
    <property type="evidence" value="ECO:0007669"/>
    <property type="project" value="InterPro"/>
</dbReference>
<dbReference type="PANTHER" id="PTHR34095:SF1">
    <property type="entry name" value="LARGE RIBOSOMAL SUBUNIT PROTEIN ML55"/>
    <property type="match status" value="1"/>
</dbReference>
<dbReference type="GO" id="GO:0006412">
    <property type="term" value="P:translation"/>
    <property type="evidence" value="ECO:0007669"/>
    <property type="project" value="TreeGrafter"/>
</dbReference>
<dbReference type="Proteomes" id="UP000274756">
    <property type="component" value="Unassembled WGS sequence"/>
</dbReference>
<gene>
    <name evidence="1" type="ORF">DME_LOCUS150</name>
</gene>